<evidence type="ECO:0000313" key="3">
    <source>
        <dbReference type="Proteomes" id="UP000008825"/>
    </source>
</evidence>
<gene>
    <name evidence="2" type="ordered locus">Gbem_1427</name>
</gene>
<organism evidence="2 3">
    <name type="scientific">Citrifermentans bemidjiense (strain ATCC BAA-1014 / DSM 16622 / JCM 12645 / Bem)</name>
    <name type="common">Geobacter bemidjiensis</name>
    <dbReference type="NCBI Taxonomy" id="404380"/>
    <lineage>
        <taxon>Bacteria</taxon>
        <taxon>Pseudomonadati</taxon>
        <taxon>Thermodesulfobacteriota</taxon>
        <taxon>Desulfuromonadia</taxon>
        <taxon>Geobacterales</taxon>
        <taxon>Geobacteraceae</taxon>
        <taxon>Citrifermentans</taxon>
    </lineage>
</organism>
<feature type="transmembrane region" description="Helical" evidence="1">
    <location>
        <begin position="337"/>
        <end position="356"/>
    </location>
</feature>
<dbReference type="eggNOG" id="ENOG502ZAZX">
    <property type="taxonomic scope" value="Bacteria"/>
</dbReference>
<reference evidence="2 3" key="2">
    <citation type="journal article" date="2010" name="BMC Genomics">
        <title>The genome of Geobacter bemidjiensis, exemplar for the subsurface clade of Geobacter species that predominate in Fe(III)-reducing subsurface environments.</title>
        <authorList>
            <person name="Aklujkar M."/>
            <person name="Young N.D."/>
            <person name="Holmes D."/>
            <person name="Chavan M."/>
            <person name="Risso C."/>
            <person name="Kiss H.E."/>
            <person name="Han C.S."/>
            <person name="Land M.L."/>
            <person name="Lovley D.R."/>
        </authorList>
    </citation>
    <scope>NUCLEOTIDE SEQUENCE [LARGE SCALE GENOMIC DNA]</scope>
    <source>
        <strain evidence="3">ATCC BAA-1014 / DSM 16622 / JCM 12645 / Bem</strain>
    </source>
</reference>
<dbReference type="OrthoDB" id="1790880at2"/>
<accession>B5EIT1</accession>
<feature type="transmembrane region" description="Helical" evidence="1">
    <location>
        <begin position="12"/>
        <end position="35"/>
    </location>
</feature>
<keyword evidence="1" id="KW-0472">Membrane</keyword>
<evidence type="ECO:0000256" key="1">
    <source>
        <dbReference type="SAM" id="Phobius"/>
    </source>
</evidence>
<feature type="transmembrane region" description="Helical" evidence="1">
    <location>
        <begin position="157"/>
        <end position="174"/>
    </location>
</feature>
<keyword evidence="3" id="KW-1185">Reference proteome</keyword>
<feature type="transmembrane region" description="Helical" evidence="1">
    <location>
        <begin position="226"/>
        <end position="244"/>
    </location>
</feature>
<dbReference type="KEGG" id="gbm:Gbem_1427"/>
<dbReference type="HOGENOM" id="CLU_640548_0_0_7"/>
<feature type="transmembrane region" description="Helical" evidence="1">
    <location>
        <begin position="71"/>
        <end position="90"/>
    </location>
</feature>
<reference evidence="2 3" key="1">
    <citation type="submission" date="2008-07" db="EMBL/GenBank/DDBJ databases">
        <title>Complete sequence of Geobacter bemidjiensis BEM.</title>
        <authorList>
            <consortium name="US DOE Joint Genome Institute"/>
            <person name="Lucas S."/>
            <person name="Copeland A."/>
            <person name="Lapidus A."/>
            <person name="Glavina del Rio T."/>
            <person name="Dalin E."/>
            <person name="Tice H."/>
            <person name="Bruce D."/>
            <person name="Goodwin L."/>
            <person name="Pitluck S."/>
            <person name="Kiss H."/>
            <person name="Brettin T."/>
            <person name="Detter J.C."/>
            <person name="Han C."/>
            <person name="Kuske C.R."/>
            <person name="Schmutz J."/>
            <person name="Larimer F."/>
            <person name="Land M."/>
            <person name="Hauser L."/>
            <person name="Kyrpides N."/>
            <person name="Lykidis A."/>
            <person name="Lovley D."/>
            <person name="Richardson P."/>
        </authorList>
    </citation>
    <scope>NUCLEOTIDE SEQUENCE [LARGE SCALE GENOMIC DNA]</scope>
    <source>
        <strain evidence="3">ATCC BAA-1014 / DSM 16622 / JCM 12645 / Bem</strain>
    </source>
</reference>
<evidence type="ECO:0000313" key="2">
    <source>
        <dbReference type="EMBL" id="ACH38446.1"/>
    </source>
</evidence>
<dbReference type="AlphaFoldDB" id="B5EIT1"/>
<feature type="transmembrane region" description="Helical" evidence="1">
    <location>
        <begin position="264"/>
        <end position="284"/>
    </location>
</feature>
<dbReference type="RefSeq" id="WP_012529859.1">
    <property type="nucleotide sequence ID" value="NC_011146.1"/>
</dbReference>
<feature type="transmembrane region" description="Helical" evidence="1">
    <location>
        <begin position="296"/>
        <end position="317"/>
    </location>
</feature>
<feature type="transmembrane region" description="Helical" evidence="1">
    <location>
        <begin position="186"/>
        <end position="206"/>
    </location>
</feature>
<feature type="transmembrane region" description="Helical" evidence="1">
    <location>
        <begin position="102"/>
        <end position="128"/>
    </location>
</feature>
<sequence>MEQETTKRLFKGQLATGCAALILSFAVAAVIWPAWSLTVKSLYTALAGPGLATADPKSAGNLVGAVARGTFFWMVINTWIWFTIVLGNYGKTTLTTKQPWAGIYYTLVAWCVGVAAFLALISFLGIWWRPFSLAIMFTPQSLEEVRLAFEAWEASNFYALAVIIAQIPMVSLLQKWPFASKAEKPVDGFGALAMGTAVTWIVWMALIVPSFMKLAIGEHQIVTAPFGSWPAFAAFCQAFVIFAIMPVEGAELYPMRLFAKKQPFMGLIGFAIALAAGFIMPAAIKAVVAPLNLLPGAPLDVVAASLELSVIVFMLAWHHLFDDYPNATLVPNTAARVCSRVAIWFGGGTIYGLIWIKTFKLIPYGANDLGLGVPPLGVLAGQFALLMTLLFLNTFFDKWPLVRKVKEPATAGATAPAGASPGLEAMAK</sequence>
<name>B5EIT1_CITBB</name>
<proteinExistence type="predicted"/>
<protein>
    <submittedName>
        <fullName evidence="2">Uncharacterized protein</fullName>
    </submittedName>
</protein>
<feature type="transmembrane region" description="Helical" evidence="1">
    <location>
        <begin position="376"/>
        <end position="396"/>
    </location>
</feature>
<keyword evidence="1" id="KW-1133">Transmembrane helix</keyword>
<dbReference type="Proteomes" id="UP000008825">
    <property type="component" value="Chromosome"/>
</dbReference>
<dbReference type="EMBL" id="CP001124">
    <property type="protein sequence ID" value="ACH38446.1"/>
    <property type="molecule type" value="Genomic_DNA"/>
</dbReference>
<keyword evidence="1" id="KW-0812">Transmembrane</keyword>